<comment type="caution">
    <text evidence="1">The sequence shown here is derived from an EMBL/GenBank/DDBJ whole genome shotgun (WGS) entry which is preliminary data.</text>
</comment>
<accession>A0ABN8MUC8</accession>
<gene>
    <name evidence="1" type="ORF">PLOB_00030843</name>
</gene>
<dbReference type="Proteomes" id="UP001159405">
    <property type="component" value="Unassembled WGS sequence"/>
</dbReference>
<protein>
    <submittedName>
        <fullName evidence="1">Uncharacterized protein</fullName>
    </submittedName>
</protein>
<name>A0ABN8MUC8_9CNID</name>
<proteinExistence type="predicted"/>
<sequence length="110" mass="12085">MQTNHRPIIQCTAFQKLGLSCAPWHSSKSSRHLSESMVLVQELWPVNNDASTACVTMETRKADVLSKVPMNRMGEPYDVVKAVEFLSCVSSAGYISGQVIRVDGGRSLSQ</sequence>
<keyword evidence="2" id="KW-1185">Reference proteome</keyword>
<dbReference type="EMBL" id="CALNXK010000004">
    <property type="protein sequence ID" value="CAH3036216.1"/>
    <property type="molecule type" value="Genomic_DNA"/>
</dbReference>
<dbReference type="SUPFAM" id="SSF51735">
    <property type="entry name" value="NAD(P)-binding Rossmann-fold domains"/>
    <property type="match status" value="1"/>
</dbReference>
<evidence type="ECO:0000313" key="2">
    <source>
        <dbReference type="Proteomes" id="UP001159405"/>
    </source>
</evidence>
<organism evidence="1 2">
    <name type="scientific">Porites lobata</name>
    <dbReference type="NCBI Taxonomy" id="104759"/>
    <lineage>
        <taxon>Eukaryota</taxon>
        <taxon>Metazoa</taxon>
        <taxon>Cnidaria</taxon>
        <taxon>Anthozoa</taxon>
        <taxon>Hexacorallia</taxon>
        <taxon>Scleractinia</taxon>
        <taxon>Fungiina</taxon>
        <taxon>Poritidae</taxon>
        <taxon>Porites</taxon>
    </lineage>
</organism>
<evidence type="ECO:0000313" key="1">
    <source>
        <dbReference type="EMBL" id="CAH3036216.1"/>
    </source>
</evidence>
<dbReference type="InterPro" id="IPR036291">
    <property type="entry name" value="NAD(P)-bd_dom_sf"/>
</dbReference>
<dbReference type="Gene3D" id="3.40.50.720">
    <property type="entry name" value="NAD(P)-binding Rossmann-like Domain"/>
    <property type="match status" value="1"/>
</dbReference>
<reference evidence="1 2" key="1">
    <citation type="submission" date="2022-05" db="EMBL/GenBank/DDBJ databases">
        <authorList>
            <consortium name="Genoscope - CEA"/>
            <person name="William W."/>
        </authorList>
    </citation>
    <scope>NUCLEOTIDE SEQUENCE [LARGE SCALE GENOMIC DNA]</scope>
</reference>